<protein>
    <submittedName>
        <fullName evidence="2">Uncharacterized protein</fullName>
    </submittedName>
</protein>
<keyword evidence="3" id="KW-1185">Reference proteome</keyword>
<evidence type="ECO:0000256" key="1">
    <source>
        <dbReference type="SAM" id="MobiDB-lite"/>
    </source>
</evidence>
<name>A0A7W5AUL1_9BACL</name>
<feature type="region of interest" description="Disordered" evidence="1">
    <location>
        <begin position="1"/>
        <end position="22"/>
    </location>
</feature>
<dbReference type="RefSeq" id="WP_183597780.1">
    <property type="nucleotide sequence ID" value="NZ_JACHXK010000002.1"/>
</dbReference>
<dbReference type="Proteomes" id="UP000570361">
    <property type="component" value="Unassembled WGS sequence"/>
</dbReference>
<evidence type="ECO:0000313" key="2">
    <source>
        <dbReference type="EMBL" id="MBB3109054.1"/>
    </source>
</evidence>
<feature type="compositionally biased region" description="Basic and acidic residues" evidence="1">
    <location>
        <begin position="1"/>
        <end position="11"/>
    </location>
</feature>
<dbReference type="AlphaFoldDB" id="A0A7W5AUL1"/>
<evidence type="ECO:0000313" key="3">
    <source>
        <dbReference type="Proteomes" id="UP000570361"/>
    </source>
</evidence>
<dbReference type="EMBL" id="JACHXK010000002">
    <property type="protein sequence ID" value="MBB3109054.1"/>
    <property type="molecule type" value="Genomic_DNA"/>
</dbReference>
<proteinExistence type="predicted"/>
<accession>A0A7W5AUL1</accession>
<comment type="caution">
    <text evidence="2">The sequence shown here is derived from an EMBL/GenBank/DDBJ whole genome shotgun (WGS) entry which is preliminary data.</text>
</comment>
<organism evidence="2 3">
    <name type="scientific">Paenibacillus phyllosphaerae</name>
    <dbReference type="NCBI Taxonomy" id="274593"/>
    <lineage>
        <taxon>Bacteria</taxon>
        <taxon>Bacillati</taxon>
        <taxon>Bacillota</taxon>
        <taxon>Bacilli</taxon>
        <taxon>Bacillales</taxon>
        <taxon>Paenibacillaceae</taxon>
        <taxon>Paenibacillus</taxon>
    </lineage>
</organism>
<sequence>MYNRKFTDTKNNHRHPRHASGAVTAACSRIDMKGARSVGMDEFVRALPCG</sequence>
<gene>
    <name evidence="2" type="ORF">FHS18_001106</name>
</gene>
<reference evidence="2 3" key="1">
    <citation type="submission" date="2020-08" db="EMBL/GenBank/DDBJ databases">
        <title>Genomic Encyclopedia of Type Strains, Phase III (KMG-III): the genomes of soil and plant-associated and newly described type strains.</title>
        <authorList>
            <person name="Whitman W."/>
        </authorList>
    </citation>
    <scope>NUCLEOTIDE SEQUENCE [LARGE SCALE GENOMIC DNA]</scope>
    <source>
        <strain evidence="2 3">CECT 5862</strain>
    </source>
</reference>